<keyword evidence="2" id="KW-1185">Reference proteome</keyword>
<organism evidence="1 2">
    <name type="scientific">Streptomyces olivochromogenes</name>
    <dbReference type="NCBI Taxonomy" id="1963"/>
    <lineage>
        <taxon>Bacteria</taxon>
        <taxon>Bacillati</taxon>
        <taxon>Actinomycetota</taxon>
        <taxon>Actinomycetes</taxon>
        <taxon>Kitasatosporales</taxon>
        <taxon>Streptomycetaceae</taxon>
        <taxon>Streptomyces</taxon>
    </lineage>
</organism>
<dbReference type="AlphaFoldDB" id="A0A250VUE4"/>
<proteinExistence type="predicted"/>
<reference evidence="2" key="1">
    <citation type="submission" date="2017-05" db="EMBL/GenBank/DDBJ databases">
        <title>Streptomyces olivochromogenes NBRC 3561 whole genome shotgun sequence.</title>
        <authorList>
            <person name="Dohra H."/>
            <person name="Kodani S."/>
        </authorList>
    </citation>
    <scope>NUCLEOTIDE SEQUENCE [LARGE SCALE GENOMIC DNA]</scope>
    <source>
        <strain evidence="2">NBRC 3561</strain>
    </source>
</reference>
<accession>A0A250VUE4</accession>
<dbReference type="STRING" id="1963.AQJ27_47740"/>
<dbReference type="InterPro" id="IPR025361">
    <property type="entry name" value="DUF4265"/>
</dbReference>
<comment type="caution">
    <text evidence="1">The sequence shown here is derived from an EMBL/GenBank/DDBJ whole genome shotgun (WGS) entry which is preliminary data.</text>
</comment>
<dbReference type="Proteomes" id="UP000217446">
    <property type="component" value="Unassembled WGS sequence"/>
</dbReference>
<dbReference type="Pfam" id="PF14085">
    <property type="entry name" value="DUF4265"/>
    <property type="match status" value="1"/>
</dbReference>
<gene>
    <name evidence="1" type="ORF">SO3561_09407</name>
</gene>
<sequence>MSAAIDDGAMSNISDAHVKVHFRMEVDEDGWPPASVESLWAVDLGDGTVRLDNTPWFVRGVASDDIVKVEVDDEGLWWAGETVRASDNCTIRLIVLKDGGSAAARQTVLETFHRLGTTGEGIEQFRMVALDIPPTADLPRIRRLLEHGEVKEWWHWEEGCVTAAWTATASD</sequence>
<dbReference type="EMBL" id="BDQI01000041">
    <property type="protein sequence ID" value="GAX57837.1"/>
    <property type="molecule type" value="Genomic_DNA"/>
</dbReference>
<name>A0A250VUE4_STROL</name>
<protein>
    <recommendedName>
        <fullName evidence="3">DUF4265 domain-containing protein</fullName>
    </recommendedName>
</protein>
<evidence type="ECO:0000313" key="1">
    <source>
        <dbReference type="EMBL" id="GAX57837.1"/>
    </source>
</evidence>
<evidence type="ECO:0008006" key="3">
    <source>
        <dbReference type="Google" id="ProtNLM"/>
    </source>
</evidence>
<evidence type="ECO:0000313" key="2">
    <source>
        <dbReference type="Proteomes" id="UP000217446"/>
    </source>
</evidence>